<keyword evidence="2" id="KW-0325">Glycoprotein</keyword>
<evidence type="ECO:0000313" key="6">
    <source>
        <dbReference type="Proteomes" id="UP001107558"/>
    </source>
</evidence>
<name>A0A9J6BLP3_POLVA</name>
<comment type="similarity">
    <text evidence="1">Belongs to the GILT family.</text>
</comment>
<evidence type="ECO:0000256" key="3">
    <source>
        <dbReference type="SAM" id="Phobius"/>
    </source>
</evidence>
<evidence type="ECO:0008006" key="7">
    <source>
        <dbReference type="Google" id="ProtNLM"/>
    </source>
</evidence>
<evidence type="ECO:0000256" key="2">
    <source>
        <dbReference type="ARBA" id="ARBA00023180"/>
    </source>
</evidence>
<dbReference type="EMBL" id="JADBJN010000003">
    <property type="protein sequence ID" value="KAG5670559.1"/>
    <property type="molecule type" value="Genomic_DNA"/>
</dbReference>
<keyword evidence="3" id="KW-1133">Transmembrane helix</keyword>
<evidence type="ECO:0000256" key="1">
    <source>
        <dbReference type="ARBA" id="ARBA00005679"/>
    </source>
</evidence>
<dbReference type="GO" id="GO:0016671">
    <property type="term" value="F:oxidoreductase activity, acting on a sulfur group of donors, disulfide as acceptor"/>
    <property type="evidence" value="ECO:0007669"/>
    <property type="project" value="InterPro"/>
</dbReference>
<evidence type="ECO:0000256" key="4">
    <source>
        <dbReference type="SAM" id="SignalP"/>
    </source>
</evidence>
<proteinExistence type="inferred from homology"/>
<accession>A0A9J6BLP3</accession>
<comment type="caution">
    <text evidence="5">The sequence shown here is derived from an EMBL/GenBank/DDBJ whole genome shotgun (WGS) entry which is preliminary data.</text>
</comment>
<dbReference type="Proteomes" id="UP001107558">
    <property type="component" value="Chromosome 3"/>
</dbReference>
<keyword evidence="4" id="KW-0732">Signal</keyword>
<dbReference type="PANTHER" id="PTHR13234:SF69">
    <property type="entry name" value="GILT-LIKE PROTEIN 1"/>
    <property type="match status" value="1"/>
</dbReference>
<feature type="signal peptide" evidence="4">
    <location>
        <begin position="1"/>
        <end position="17"/>
    </location>
</feature>
<dbReference type="OrthoDB" id="958254at2759"/>
<organism evidence="5 6">
    <name type="scientific">Polypedilum vanderplanki</name>
    <name type="common">Sleeping chironomid midge</name>
    <dbReference type="NCBI Taxonomy" id="319348"/>
    <lineage>
        <taxon>Eukaryota</taxon>
        <taxon>Metazoa</taxon>
        <taxon>Ecdysozoa</taxon>
        <taxon>Arthropoda</taxon>
        <taxon>Hexapoda</taxon>
        <taxon>Insecta</taxon>
        <taxon>Pterygota</taxon>
        <taxon>Neoptera</taxon>
        <taxon>Endopterygota</taxon>
        <taxon>Diptera</taxon>
        <taxon>Nematocera</taxon>
        <taxon>Chironomoidea</taxon>
        <taxon>Chironomidae</taxon>
        <taxon>Chironominae</taxon>
        <taxon>Polypedilum</taxon>
        <taxon>Polypedilum</taxon>
    </lineage>
</organism>
<feature type="transmembrane region" description="Helical" evidence="3">
    <location>
        <begin position="222"/>
        <end position="240"/>
    </location>
</feature>
<evidence type="ECO:0000313" key="5">
    <source>
        <dbReference type="EMBL" id="KAG5670559.1"/>
    </source>
</evidence>
<sequence>MIAKVLFVLGVLSAAYAQKTPVYVYYESLCPDSMAFITKQLYPAMKELKDHVSLELIPFGKSTWNTQGSDTIFNCHHGPEECYGNKIHACAISHIQVDSFQTEHTRETLIVDYITCLMSGGFRDQPYALYARKCAEDTHVKKFESIEQCANSTEGSKLLEEMGEKTFKLENPLKSVPTITIRETYDAQIQKQALNDLPSAICNNLPKPIPAVCRAHSGASTISGGIIAGILAIIISIFRFI</sequence>
<feature type="chain" id="PRO_5039915383" description="Gamma-interferon inducible lysosomal thiol reductase" evidence="4">
    <location>
        <begin position="18"/>
        <end position="241"/>
    </location>
</feature>
<dbReference type="Pfam" id="PF03227">
    <property type="entry name" value="GILT"/>
    <property type="match status" value="1"/>
</dbReference>
<gene>
    <name evidence="5" type="ORF">PVAND_000813</name>
</gene>
<dbReference type="AlphaFoldDB" id="A0A9J6BLP3"/>
<reference evidence="5" key="1">
    <citation type="submission" date="2021-03" db="EMBL/GenBank/DDBJ databases">
        <title>Chromosome level genome of the anhydrobiotic midge Polypedilum vanderplanki.</title>
        <authorList>
            <person name="Yoshida Y."/>
            <person name="Kikawada T."/>
            <person name="Gusev O."/>
        </authorList>
    </citation>
    <scope>NUCLEOTIDE SEQUENCE</scope>
    <source>
        <strain evidence="5">NIAS01</strain>
        <tissue evidence="5">Whole body or cell culture</tissue>
    </source>
</reference>
<keyword evidence="3" id="KW-0812">Transmembrane</keyword>
<dbReference type="PANTHER" id="PTHR13234">
    <property type="entry name" value="GAMMA-INTERFERON INDUCIBLE LYSOSOMAL THIOL REDUCTASE GILT"/>
    <property type="match status" value="1"/>
</dbReference>
<keyword evidence="6" id="KW-1185">Reference proteome</keyword>
<protein>
    <recommendedName>
        <fullName evidence="7">Gamma-interferon inducible lysosomal thiol reductase</fullName>
    </recommendedName>
</protein>
<dbReference type="InterPro" id="IPR004911">
    <property type="entry name" value="Interferon-induced_GILT"/>
</dbReference>
<keyword evidence="3" id="KW-0472">Membrane</keyword>